<feature type="domain" description="Glucose-6-phosphate dehydrogenase assembly protein OpcA N-terminal" evidence="1">
    <location>
        <begin position="51"/>
        <end position="159"/>
    </location>
</feature>
<dbReference type="Pfam" id="PF20171">
    <property type="entry name" value="OpcA_G6PD_C"/>
    <property type="match status" value="1"/>
</dbReference>
<reference evidence="3 4" key="1">
    <citation type="submission" date="2020-08" db="EMBL/GenBank/DDBJ databases">
        <title>Sequencing the genomes of 1000 actinobacteria strains.</title>
        <authorList>
            <person name="Klenk H.-P."/>
        </authorList>
    </citation>
    <scope>NUCLEOTIDE SEQUENCE [LARGE SCALE GENOMIC DNA]</scope>
    <source>
        <strain evidence="3 4">DSM 44551</strain>
    </source>
</reference>
<evidence type="ECO:0000259" key="1">
    <source>
        <dbReference type="Pfam" id="PF10128"/>
    </source>
</evidence>
<feature type="domain" description="Glucose-6-phosphate dehydrogenase assembly protein OpcA C-terminal" evidence="2">
    <location>
        <begin position="165"/>
        <end position="293"/>
    </location>
</feature>
<comment type="caution">
    <text evidence="3">The sequence shown here is derived from an EMBL/GenBank/DDBJ whole genome shotgun (WGS) entry which is preliminary data.</text>
</comment>
<name>A0A7W8QKX8_9ACTN</name>
<evidence type="ECO:0000313" key="3">
    <source>
        <dbReference type="EMBL" id="MBB5431864.1"/>
    </source>
</evidence>
<dbReference type="EMBL" id="JACHDB010000001">
    <property type="protein sequence ID" value="MBB5431864.1"/>
    <property type="molecule type" value="Genomic_DNA"/>
</dbReference>
<accession>A0A7W8QKX8</accession>
<dbReference type="PANTHER" id="PTHR38658">
    <property type="entry name" value="OXPP CYCLE PROTEIN OPCA-RELATED"/>
    <property type="match status" value="1"/>
</dbReference>
<dbReference type="Proteomes" id="UP000572635">
    <property type="component" value="Unassembled WGS sequence"/>
</dbReference>
<dbReference type="InterPro" id="IPR046802">
    <property type="entry name" value="OpcA_G6PD_C"/>
</dbReference>
<keyword evidence="4" id="KW-1185">Reference proteome</keyword>
<dbReference type="InterPro" id="IPR004555">
    <property type="entry name" value="G6PDH_assembly_OpcA"/>
</dbReference>
<gene>
    <name evidence="3" type="ORF">HDA36_001948</name>
</gene>
<dbReference type="PANTHER" id="PTHR38658:SF1">
    <property type="entry name" value="OXPP CYCLE PROTEIN OPCA-RELATED"/>
    <property type="match status" value="1"/>
</dbReference>
<proteinExistence type="predicted"/>
<evidence type="ECO:0000313" key="4">
    <source>
        <dbReference type="Proteomes" id="UP000572635"/>
    </source>
</evidence>
<organism evidence="3 4">
    <name type="scientific">Nocardiopsis composta</name>
    <dbReference type="NCBI Taxonomy" id="157465"/>
    <lineage>
        <taxon>Bacteria</taxon>
        <taxon>Bacillati</taxon>
        <taxon>Actinomycetota</taxon>
        <taxon>Actinomycetes</taxon>
        <taxon>Streptosporangiales</taxon>
        <taxon>Nocardiopsidaceae</taxon>
        <taxon>Nocardiopsis</taxon>
    </lineage>
</organism>
<evidence type="ECO:0000259" key="2">
    <source>
        <dbReference type="Pfam" id="PF20171"/>
    </source>
</evidence>
<sequence length="313" mass="33824">MTLYLPRTDTAQVAEALSAERLSIGGGAMNMVLTLVVVTDEADHYDAVRAATEAGREHPSRIIALIRRDPEAEPAIDAEIRRPGTAGPGEALLLRLYGPLGEHADSVITPLLVPDAPVVAWWPGPGPRDPSADPIGRLAHRRITDALRAGEPLEDLLARVRAYRPGDTDLTWTRLTPWRSMLASTMDHPPGWVTGAEVTAEAHYPSADLLAAWLSRQLEVPVRRTPSNGPGITAVRLGTDAGDIALHRLDGRVATLSRPGQPDQTVALARRRAAEALAEELRRLDPDEMYERTAAHLAELVEGGTLGAEEARR</sequence>
<dbReference type="AlphaFoldDB" id="A0A7W8QKX8"/>
<protein>
    <submittedName>
        <fullName evidence="3">Glucose-6-phosphate dehydrogenase assembly protein OpcA</fullName>
    </submittedName>
</protein>
<dbReference type="InterPro" id="IPR046801">
    <property type="entry name" value="OpcA_G6PD_N"/>
</dbReference>
<dbReference type="Pfam" id="PF10128">
    <property type="entry name" value="OpcA_G6PD_assem"/>
    <property type="match status" value="1"/>
</dbReference>
<dbReference type="RefSeq" id="WP_184391514.1">
    <property type="nucleotide sequence ID" value="NZ_BAAAJD010000032.1"/>
</dbReference>